<gene>
    <name evidence="4" type="ORF">SAMN05216290_1740</name>
</gene>
<reference evidence="5" key="1">
    <citation type="submission" date="2016-10" db="EMBL/GenBank/DDBJ databases">
        <authorList>
            <person name="Varghese N."/>
            <person name="Submissions S."/>
        </authorList>
    </citation>
    <scope>NUCLEOTIDE SEQUENCE [LARGE SCALE GENOMIC DNA]</scope>
    <source>
        <strain evidence="5">CGMCC 1.12402</strain>
    </source>
</reference>
<feature type="domain" description="LysM" evidence="3">
    <location>
        <begin position="36"/>
        <end position="79"/>
    </location>
</feature>
<evidence type="ECO:0000256" key="2">
    <source>
        <dbReference type="SAM" id="SignalP"/>
    </source>
</evidence>
<dbReference type="PANTHER" id="PTHR33734">
    <property type="entry name" value="LYSM DOMAIN-CONTAINING GPI-ANCHORED PROTEIN 2"/>
    <property type="match status" value="1"/>
</dbReference>
<dbReference type="EMBL" id="FOIR01000001">
    <property type="protein sequence ID" value="SEW09623.1"/>
    <property type="molecule type" value="Genomic_DNA"/>
</dbReference>
<dbReference type="InterPro" id="IPR036779">
    <property type="entry name" value="LysM_dom_sf"/>
</dbReference>
<dbReference type="GeneID" id="99986460"/>
<dbReference type="OrthoDB" id="2149800at2"/>
<keyword evidence="5" id="KW-1185">Reference proteome</keyword>
<dbReference type="Gene3D" id="2.40.40.10">
    <property type="entry name" value="RlpA-like domain"/>
    <property type="match status" value="1"/>
</dbReference>
<dbReference type="Proteomes" id="UP000199437">
    <property type="component" value="Unassembled WGS sequence"/>
</dbReference>
<feature type="domain" description="LysM" evidence="3">
    <location>
        <begin position="98"/>
        <end position="141"/>
    </location>
</feature>
<feature type="compositionally biased region" description="Low complexity" evidence="1">
    <location>
        <begin position="148"/>
        <end position="170"/>
    </location>
</feature>
<dbReference type="Pfam" id="PF01476">
    <property type="entry name" value="LysM"/>
    <property type="match status" value="2"/>
</dbReference>
<organism evidence="4 5">
    <name type="scientific">Roseivirga pacifica</name>
    <dbReference type="NCBI Taxonomy" id="1267423"/>
    <lineage>
        <taxon>Bacteria</taxon>
        <taxon>Pseudomonadati</taxon>
        <taxon>Bacteroidota</taxon>
        <taxon>Cytophagia</taxon>
        <taxon>Cytophagales</taxon>
        <taxon>Roseivirgaceae</taxon>
        <taxon>Roseivirga</taxon>
    </lineage>
</organism>
<keyword evidence="2" id="KW-0732">Signal</keyword>
<feature type="signal peptide" evidence="2">
    <location>
        <begin position="1"/>
        <end position="22"/>
    </location>
</feature>
<feature type="region of interest" description="Disordered" evidence="1">
    <location>
        <begin position="145"/>
        <end position="182"/>
    </location>
</feature>
<dbReference type="PROSITE" id="PS51782">
    <property type="entry name" value="LYSM"/>
    <property type="match status" value="2"/>
</dbReference>
<dbReference type="GO" id="GO:0008932">
    <property type="term" value="F:lytic endotransglycosylase activity"/>
    <property type="evidence" value="ECO:0007669"/>
    <property type="project" value="TreeGrafter"/>
</dbReference>
<sequence>MRKFYSLIILLVVGLTSVSAQTDSLRMEQEGGKNFVIHKVLSGQTLYSLSKRYLTSVDAIKKENPTLASGLQVGQTLKIPYGGNVSAAPASATVTNEITHTVAAGETLFAISRKYNVAVADIKAWNSLSSNSLALNQKLKIRQEKAVSPQEVSQPQTTTEQPEEVTPTTTAPSEQPTETPKTDEVLVIEEAPQNNYPGSEFKQYEVEGVAEVIEEDEPSSKFFALHRTAKIGTVIKVRNLMNDLTVYVRVVGTIPETTDNENVIIKLNKRAYDNLKAIDKRFRVELSYFN</sequence>
<dbReference type="STRING" id="1267423.SAMN05216290_1740"/>
<proteinExistence type="predicted"/>
<dbReference type="InterPro" id="IPR018392">
    <property type="entry name" value="LysM"/>
</dbReference>
<dbReference type="AlphaFoldDB" id="A0A1I0P7W7"/>
<dbReference type="PANTHER" id="PTHR33734:SF22">
    <property type="entry name" value="MEMBRANE-BOUND LYTIC MUREIN TRANSGLYCOSYLASE D"/>
    <property type="match status" value="1"/>
</dbReference>
<dbReference type="Gene3D" id="3.10.350.10">
    <property type="entry name" value="LysM domain"/>
    <property type="match status" value="2"/>
</dbReference>
<dbReference type="SMART" id="SM00257">
    <property type="entry name" value="LysM"/>
    <property type="match status" value="2"/>
</dbReference>
<protein>
    <submittedName>
        <fullName evidence="4">LysM domain-containing protein</fullName>
    </submittedName>
</protein>
<accession>A0A1I0P7W7</accession>
<dbReference type="InterPro" id="IPR036908">
    <property type="entry name" value="RlpA-like_sf"/>
</dbReference>
<evidence type="ECO:0000313" key="4">
    <source>
        <dbReference type="EMBL" id="SEW09623.1"/>
    </source>
</evidence>
<dbReference type="CDD" id="cd00118">
    <property type="entry name" value="LysM"/>
    <property type="match status" value="2"/>
</dbReference>
<dbReference type="RefSeq" id="WP_090258103.1">
    <property type="nucleotide sequence ID" value="NZ_FOIR01000001.1"/>
</dbReference>
<evidence type="ECO:0000256" key="1">
    <source>
        <dbReference type="SAM" id="MobiDB-lite"/>
    </source>
</evidence>
<name>A0A1I0P7W7_9BACT</name>
<dbReference type="SUPFAM" id="SSF54106">
    <property type="entry name" value="LysM domain"/>
    <property type="match status" value="2"/>
</dbReference>
<evidence type="ECO:0000313" key="5">
    <source>
        <dbReference type="Proteomes" id="UP000199437"/>
    </source>
</evidence>
<evidence type="ECO:0000259" key="3">
    <source>
        <dbReference type="PROSITE" id="PS51782"/>
    </source>
</evidence>
<feature type="chain" id="PRO_5011497954" evidence="2">
    <location>
        <begin position="23"/>
        <end position="290"/>
    </location>
</feature>